<name>A0A9K3D0T6_9EUKA</name>
<feature type="compositionally biased region" description="Acidic residues" evidence="1">
    <location>
        <begin position="90"/>
        <end position="114"/>
    </location>
</feature>
<feature type="region of interest" description="Disordered" evidence="1">
    <location>
        <begin position="1"/>
        <end position="129"/>
    </location>
</feature>
<gene>
    <name evidence="2" type="ORF">KIPB_007930</name>
</gene>
<evidence type="ECO:0008006" key="4">
    <source>
        <dbReference type="Google" id="ProtNLM"/>
    </source>
</evidence>
<dbReference type="Gene3D" id="1.10.510.10">
    <property type="entry name" value="Transferase(Phosphotransferase) domain 1"/>
    <property type="match status" value="1"/>
</dbReference>
<reference evidence="2 3" key="1">
    <citation type="journal article" date="2018" name="PLoS ONE">
        <title>The draft genome of Kipferlia bialata reveals reductive genome evolution in fornicate parasites.</title>
        <authorList>
            <person name="Tanifuji G."/>
            <person name="Takabayashi S."/>
            <person name="Kume K."/>
            <person name="Takagi M."/>
            <person name="Nakayama T."/>
            <person name="Kamikawa R."/>
            <person name="Inagaki Y."/>
            <person name="Hashimoto T."/>
        </authorList>
    </citation>
    <scope>NUCLEOTIDE SEQUENCE [LARGE SCALE GENOMIC DNA]</scope>
    <source>
        <strain evidence="2">NY0173</strain>
    </source>
</reference>
<evidence type="ECO:0000313" key="3">
    <source>
        <dbReference type="Proteomes" id="UP000265618"/>
    </source>
</evidence>
<protein>
    <recommendedName>
        <fullName evidence="4">Protein kinase domain-containing protein</fullName>
    </recommendedName>
</protein>
<organism evidence="2 3">
    <name type="scientific">Kipferlia bialata</name>
    <dbReference type="NCBI Taxonomy" id="797122"/>
    <lineage>
        <taxon>Eukaryota</taxon>
        <taxon>Metamonada</taxon>
        <taxon>Carpediemonas-like organisms</taxon>
        <taxon>Kipferlia</taxon>
    </lineage>
</organism>
<keyword evidence="3" id="KW-1185">Reference proteome</keyword>
<evidence type="ECO:0000313" key="2">
    <source>
        <dbReference type="EMBL" id="GIQ86135.1"/>
    </source>
</evidence>
<dbReference type="SUPFAM" id="SSF56112">
    <property type="entry name" value="Protein kinase-like (PK-like)"/>
    <property type="match status" value="1"/>
</dbReference>
<accession>A0A9K3D0T6</accession>
<dbReference type="Proteomes" id="UP000265618">
    <property type="component" value="Unassembled WGS sequence"/>
</dbReference>
<dbReference type="EMBL" id="BDIP01002336">
    <property type="protein sequence ID" value="GIQ86135.1"/>
    <property type="molecule type" value="Genomic_DNA"/>
</dbReference>
<sequence length="512" mass="55668">MLYAPHPPASFAGSMTSLPNTSLHSLASAEGPGSRPRPGAMSTPHSHNLAPAPITATEDEDDEANEVGMYPFQDECRQPSTPAHDGKDSDFDDSSDDFDFESEDEAEQGDEADALPEGASPVQDDSDSDIEYEEEANDSYTWLMKGLNRMYTRATDEETLSFPPTVDTRVTQFIELCLCPDVSMRPSLEDLLAHPLFDGMEGTDGDSPLHSSFSDVSNVGGGSISGSRGSLSDMTANEIGKGLLKFEQRAAYKVDLDLSLSPEQEVLLMYHSAINVFNIINDLIAQASINLSVFPEFRDTTNLIGSIVGALMAPDVDPSFSPPSHGAVVELLLKWNTLLGYMLEAVLQEDQDRHLGMSMDDLPSDDTDELNAGAFKAIYRVTDDDASASDEGIDGDLLVVSSTDSIGSLTSALAASRMYLRYLKVSVMPVLKVRLLELQNRVAKGGDVVPPMDSWIRYSVVQLIDNFSRVLAAINLSPDSSRDMRIEAIINGSKTVRASRCQRVPFTAEQMR</sequence>
<dbReference type="AlphaFoldDB" id="A0A9K3D0T6"/>
<feature type="compositionally biased region" description="Polar residues" evidence="1">
    <location>
        <begin position="13"/>
        <end position="25"/>
    </location>
</feature>
<comment type="caution">
    <text evidence="2">The sequence shown here is derived from an EMBL/GenBank/DDBJ whole genome shotgun (WGS) entry which is preliminary data.</text>
</comment>
<proteinExistence type="predicted"/>
<feature type="non-terminal residue" evidence="2">
    <location>
        <position position="1"/>
    </location>
</feature>
<evidence type="ECO:0000256" key="1">
    <source>
        <dbReference type="SAM" id="MobiDB-lite"/>
    </source>
</evidence>
<dbReference type="InterPro" id="IPR011009">
    <property type="entry name" value="Kinase-like_dom_sf"/>
</dbReference>